<keyword evidence="3" id="KW-1185">Reference proteome</keyword>
<accession>A0ABV7C469</accession>
<dbReference type="PROSITE" id="PS50075">
    <property type="entry name" value="CARRIER"/>
    <property type="match status" value="1"/>
</dbReference>
<gene>
    <name evidence="2" type="ORF">ACFOD3_26705</name>
</gene>
<evidence type="ECO:0000313" key="2">
    <source>
        <dbReference type="EMBL" id="MFC3003513.1"/>
    </source>
</evidence>
<dbReference type="InterPro" id="IPR009081">
    <property type="entry name" value="PP-bd_ACP"/>
</dbReference>
<dbReference type="Proteomes" id="UP001595420">
    <property type="component" value="Unassembled WGS sequence"/>
</dbReference>
<dbReference type="Pfam" id="PF00550">
    <property type="entry name" value="PP-binding"/>
    <property type="match status" value="1"/>
</dbReference>
<sequence length="81" mass="8656">MTRDEILALVADILGGIAPEADIATVPGDADLRDALDLDSMDILNFVAALHERTRRPIPEADTPRLVTLNGVVAYFQTAGP</sequence>
<dbReference type="EMBL" id="JBHRSB010000012">
    <property type="protein sequence ID" value="MFC3003513.1"/>
    <property type="molecule type" value="Genomic_DNA"/>
</dbReference>
<comment type="caution">
    <text evidence="2">The sequence shown here is derived from an EMBL/GenBank/DDBJ whole genome shotgun (WGS) entry which is preliminary data.</text>
</comment>
<evidence type="ECO:0000313" key="3">
    <source>
        <dbReference type="Proteomes" id="UP001595420"/>
    </source>
</evidence>
<name>A0ABV7C469_9PROT</name>
<protein>
    <submittedName>
        <fullName evidence="2">Acyl carrier protein</fullName>
    </submittedName>
</protein>
<feature type="domain" description="Carrier" evidence="1">
    <location>
        <begin position="1"/>
        <end position="80"/>
    </location>
</feature>
<proteinExistence type="predicted"/>
<evidence type="ECO:0000259" key="1">
    <source>
        <dbReference type="PROSITE" id="PS50075"/>
    </source>
</evidence>
<organism evidence="2 3">
    <name type="scientific">Falsiroseomonas tokyonensis</name>
    <dbReference type="NCBI Taxonomy" id="430521"/>
    <lineage>
        <taxon>Bacteria</taxon>
        <taxon>Pseudomonadati</taxon>
        <taxon>Pseudomonadota</taxon>
        <taxon>Alphaproteobacteria</taxon>
        <taxon>Acetobacterales</taxon>
        <taxon>Roseomonadaceae</taxon>
        <taxon>Falsiroseomonas</taxon>
    </lineage>
</organism>
<reference evidence="3" key="1">
    <citation type="journal article" date="2019" name="Int. J. Syst. Evol. Microbiol.">
        <title>The Global Catalogue of Microorganisms (GCM) 10K type strain sequencing project: providing services to taxonomists for standard genome sequencing and annotation.</title>
        <authorList>
            <consortium name="The Broad Institute Genomics Platform"/>
            <consortium name="The Broad Institute Genome Sequencing Center for Infectious Disease"/>
            <person name="Wu L."/>
            <person name="Ma J."/>
        </authorList>
    </citation>
    <scope>NUCLEOTIDE SEQUENCE [LARGE SCALE GENOMIC DNA]</scope>
    <source>
        <strain evidence="3">CGMCC 1.16855</strain>
    </source>
</reference>
<dbReference type="RefSeq" id="WP_216839969.1">
    <property type="nucleotide sequence ID" value="NZ_JAFNJS010000012.1"/>
</dbReference>